<evidence type="ECO:0000313" key="3">
    <source>
        <dbReference type="Proteomes" id="UP000199608"/>
    </source>
</evidence>
<dbReference type="SUPFAM" id="SSF52540">
    <property type="entry name" value="P-loop containing nucleoside triphosphate hydrolases"/>
    <property type="match status" value="1"/>
</dbReference>
<proteinExistence type="predicted"/>
<dbReference type="AlphaFoldDB" id="A0A1H2J4K4"/>
<dbReference type="EMBL" id="FNLL01000010">
    <property type="protein sequence ID" value="SDU50978.1"/>
    <property type="molecule type" value="Genomic_DNA"/>
</dbReference>
<dbReference type="InterPro" id="IPR027417">
    <property type="entry name" value="P-loop_NTPase"/>
</dbReference>
<dbReference type="RefSeq" id="WP_092236528.1">
    <property type="nucleotide sequence ID" value="NZ_FNLL01000010.1"/>
</dbReference>
<reference evidence="3" key="1">
    <citation type="submission" date="2016-10" db="EMBL/GenBank/DDBJ databases">
        <authorList>
            <person name="Varghese N."/>
            <person name="Submissions S."/>
        </authorList>
    </citation>
    <scope>NUCLEOTIDE SEQUENCE [LARGE SCALE GENOMIC DNA]</scope>
    <source>
        <strain evidence="3">DSM 3384</strain>
    </source>
</reference>
<feature type="domain" description="Molybdopterin-guanine dinucleotide biosynthesis protein B (MobB)" evidence="1">
    <location>
        <begin position="4"/>
        <end position="134"/>
    </location>
</feature>
<protein>
    <submittedName>
        <fullName evidence="2">Molybdopterin-guanine dinucleotide biosynthesis protein B</fullName>
    </submittedName>
</protein>
<dbReference type="Proteomes" id="UP000199608">
    <property type="component" value="Unassembled WGS sequence"/>
</dbReference>
<accession>A0A1H2J4K4</accession>
<evidence type="ECO:0000259" key="1">
    <source>
        <dbReference type="Pfam" id="PF03205"/>
    </source>
</evidence>
<dbReference type="NCBIfam" id="TIGR00176">
    <property type="entry name" value="mobB"/>
    <property type="match status" value="1"/>
</dbReference>
<dbReference type="GO" id="GO:0006777">
    <property type="term" value="P:Mo-molybdopterin cofactor biosynthetic process"/>
    <property type="evidence" value="ECO:0007669"/>
    <property type="project" value="InterPro"/>
</dbReference>
<dbReference type="GO" id="GO:0005525">
    <property type="term" value="F:GTP binding"/>
    <property type="evidence" value="ECO:0007669"/>
    <property type="project" value="InterPro"/>
</dbReference>
<dbReference type="PANTHER" id="PTHR40072:SF1">
    <property type="entry name" value="MOLYBDOPTERIN-GUANINE DINUCLEOTIDE BIOSYNTHESIS ADAPTER PROTEIN"/>
    <property type="match status" value="1"/>
</dbReference>
<dbReference type="CDD" id="cd03116">
    <property type="entry name" value="MobB"/>
    <property type="match status" value="1"/>
</dbReference>
<dbReference type="InterPro" id="IPR004435">
    <property type="entry name" value="MobB_dom"/>
</dbReference>
<dbReference type="Pfam" id="PF03205">
    <property type="entry name" value="MobB"/>
    <property type="match status" value="1"/>
</dbReference>
<organism evidence="2 3">
    <name type="scientific">Desulfobacula phenolica</name>
    <dbReference type="NCBI Taxonomy" id="90732"/>
    <lineage>
        <taxon>Bacteria</taxon>
        <taxon>Pseudomonadati</taxon>
        <taxon>Thermodesulfobacteriota</taxon>
        <taxon>Desulfobacteria</taxon>
        <taxon>Desulfobacterales</taxon>
        <taxon>Desulfobacteraceae</taxon>
        <taxon>Desulfobacula</taxon>
    </lineage>
</organism>
<gene>
    <name evidence="2" type="ORF">SAMN04487931_110145</name>
</gene>
<dbReference type="Gene3D" id="3.40.50.300">
    <property type="entry name" value="P-loop containing nucleotide triphosphate hydrolases"/>
    <property type="match status" value="1"/>
</dbReference>
<keyword evidence="3" id="KW-1185">Reference proteome</keyword>
<evidence type="ECO:0000313" key="2">
    <source>
        <dbReference type="EMBL" id="SDU50978.1"/>
    </source>
</evidence>
<dbReference type="InterPro" id="IPR052539">
    <property type="entry name" value="MGD_biosynthesis_adapter"/>
</dbReference>
<sequence>MTPIHIIGHAGCGKTTLIVDLVKELTKRQISVGTLKHSAHAHELDKPGKDSYRHRKAGACPAAMMTEEMAAVYLPRNHTNTPDQLIKTYFKQTDIILIEGWISGPYDKIELWREVVKRMPLFPDLKRVKALVTDDALPSRVVQDAGSNEIDCLKRSDVEGVADFVMGLTSG</sequence>
<dbReference type="PANTHER" id="PTHR40072">
    <property type="entry name" value="MOLYBDOPTERIN-GUANINE DINUCLEOTIDE BIOSYNTHESIS ADAPTER PROTEIN-RELATED"/>
    <property type="match status" value="1"/>
</dbReference>
<name>A0A1H2J4K4_9BACT</name>